<dbReference type="RefSeq" id="WP_275473601.1">
    <property type="nucleotide sequence ID" value="NZ_CP162940.1"/>
</dbReference>
<keyword evidence="1" id="KW-0812">Transmembrane</keyword>
<reference evidence="2 3" key="1">
    <citation type="journal article" date="2024" name="Int. J. Mol. Sci.">
        <title>Exploration of Alicyclobacillus spp. Genome in Search of Antibiotic Resistance.</title>
        <authorList>
            <person name="Bucka-Kolendo J."/>
            <person name="Kiousi D.E."/>
            <person name="Dekowska A."/>
            <person name="Mikolajczuk-Szczyrba A."/>
            <person name="Karadedos D.M."/>
            <person name="Michael P."/>
            <person name="Galanis A."/>
            <person name="Sokolowska B."/>
        </authorList>
    </citation>
    <scope>NUCLEOTIDE SEQUENCE [LARGE SCALE GENOMIC DNA]</scope>
    <source>
        <strain evidence="2 3">KKP 3000</strain>
    </source>
</reference>
<protein>
    <recommendedName>
        <fullName evidence="4">DUF4179 domain-containing protein</fullName>
    </recommendedName>
</protein>
<sequence>MTDRDEKDLRHIMQQLSEVPFRDDLKSRILDAAQESALPIAKANRRRRPASWYAGLVSGIAAACVVVGVGVGLYMGHPSLRQTSATESTVPFQPNAKAYGLAPTPLQIADVRIGTLPGDPTNSDVLANVTNTSDVPVHESDVFGVLSFTSSDASQADAENWLTFVNGPNETVQPHQTVVWGFHPTGSTLHKPSSTELAETPHLHFYASHLVPTASASQVWTKSPVKVSQLQVEPRVLYNNEQSVQIDAHLTNLSNQPFDLKTSRAVIWFTSTSDQSFLSLDSIRFMYHLTPEYADQNWPTVLAPGQSTDINFRVISDRQSDFFSRKVHVMLIQVPPGGF</sequence>
<organism evidence="2 3">
    <name type="scientific">Alicyclobacillus fastidiosus</name>
    <dbReference type="NCBI Taxonomy" id="392011"/>
    <lineage>
        <taxon>Bacteria</taxon>
        <taxon>Bacillati</taxon>
        <taxon>Bacillota</taxon>
        <taxon>Bacilli</taxon>
        <taxon>Bacillales</taxon>
        <taxon>Alicyclobacillaceae</taxon>
        <taxon>Alicyclobacillus</taxon>
    </lineage>
</organism>
<comment type="caution">
    <text evidence="2">The sequence shown here is derived from an EMBL/GenBank/DDBJ whole genome shotgun (WGS) entry which is preliminary data.</text>
</comment>
<dbReference type="Proteomes" id="UP001579974">
    <property type="component" value="Unassembled WGS sequence"/>
</dbReference>
<name>A0ABV5ADK9_9BACL</name>
<evidence type="ECO:0008006" key="4">
    <source>
        <dbReference type="Google" id="ProtNLM"/>
    </source>
</evidence>
<keyword evidence="1" id="KW-1133">Transmembrane helix</keyword>
<evidence type="ECO:0000313" key="2">
    <source>
        <dbReference type="EMBL" id="MFB5190349.1"/>
    </source>
</evidence>
<accession>A0ABV5ADK9</accession>
<proteinExistence type="predicted"/>
<keyword evidence="1" id="KW-0472">Membrane</keyword>
<keyword evidence="3" id="KW-1185">Reference proteome</keyword>
<gene>
    <name evidence="2" type="ORF">KKP3000_003795</name>
</gene>
<feature type="transmembrane region" description="Helical" evidence="1">
    <location>
        <begin position="52"/>
        <end position="75"/>
    </location>
</feature>
<evidence type="ECO:0000313" key="3">
    <source>
        <dbReference type="Proteomes" id="UP001579974"/>
    </source>
</evidence>
<evidence type="ECO:0000256" key="1">
    <source>
        <dbReference type="SAM" id="Phobius"/>
    </source>
</evidence>
<dbReference type="EMBL" id="JBDXSU010000005">
    <property type="protein sequence ID" value="MFB5190349.1"/>
    <property type="molecule type" value="Genomic_DNA"/>
</dbReference>